<protein>
    <recommendedName>
        <fullName evidence="5">L-lysine N6-monooxygenase MbtG</fullName>
        <ecNumber evidence="4">1.14.13.59</ecNumber>
    </recommendedName>
    <alternativeName>
        <fullName evidence="14">Lysine 6-N-hydroxylase</fullName>
    </alternativeName>
    <alternativeName>
        <fullName evidence="13">Lysine N6-hydroxylase</fullName>
    </alternativeName>
    <alternativeName>
        <fullName evidence="11">Lysine-N-oxygenase</fullName>
    </alternativeName>
    <alternativeName>
        <fullName evidence="12">Mycobactin synthase protein G</fullName>
    </alternativeName>
</protein>
<keyword evidence="9" id="KW-0560">Oxidoreductase</keyword>
<dbReference type="RefSeq" id="WP_345424601.1">
    <property type="nucleotide sequence ID" value="NZ_BAABGT010000089.1"/>
</dbReference>
<evidence type="ECO:0000256" key="13">
    <source>
        <dbReference type="ARBA" id="ARBA00032493"/>
    </source>
</evidence>
<comment type="similarity">
    <text evidence="3">Belongs to the lysine N(6)-hydroxylase/L-ornithine N(5)-oxygenase family.</text>
</comment>
<evidence type="ECO:0000313" key="17">
    <source>
        <dbReference type="Proteomes" id="UP001501598"/>
    </source>
</evidence>
<dbReference type="InterPro" id="IPR036188">
    <property type="entry name" value="FAD/NAD-bd_sf"/>
</dbReference>
<keyword evidence="17" id="KW-1185">Reference proteome</keyword>
<comment type="catalytic activity">
    <reaction evidence="15">
        <text>L-lysine + NADPH + O2 = N(6)-hydroxy-L-lysine + NADP(+) + H2O</text>
        <dbReference type="Rhea" id="RHEA:23228"/>
        <dbReference type="ChEBI" id="CHEBI:15377"/>
        <dbReference type="ChEBI" id="CHEBI:15379"/>
        <dbReference type="ChEBI" id="CHEBI:32551"/>
        <dbReference type="ChEBI" id="CHEBI:57783"/>
        <dbReference type="ChEBI" id="CHEBI:57820"/>
        <dbReference type="ChEBI" id="CHEBI:58349"/>
        <dbReference type="EC" id="1.14.13.59"/>
    </reaction>
</comment>
<sequence>MTIPLRPLDLVGIGFGPGNLGLAIAASEHSEPLSMRFLERQSEFGWHRGMLIPDARMQISFLKDLVTLRNPSSTFSFLAYLKARGRLIDFLNRQSFFPTRIEFHDYLGWAARRFEDVVDYGADVTDIRPVEGRGEPLLEVTARRAGHTHRLLARSVVVAAGLAPHLPPGVVLSERVWHNSDLVFHIERFGREHAGTARRFVVVGAGQSAAESVEYLHRSFPSAEVHAVHDSWGYSPADDSPFANRVFDPEAAHAFHRSPPEVRERIVARHRNTNYSVVDPDLITDLYEKHYAERVAGVERLHFHRMSRVASVDTAPGGGVEVSVLSGVDGTSSTLVADSLVYATGYRSRDPGRLLGGGLVAERGADGTIPVGPDYRLPVTGSAAPIFVQGATERTHGLASTLLSNVAERSGEILAAVLGHRAGLTYAAASAVSS</sequence>
<dbReference type="PRINTS" id="PR00368">
    <property type="entry name" value="FADPNR"/>
</dbReference>
<keyword evidence="8" id="KW-0521">NADP</keyword>
<keyword evidence="6" id="KW-0285">Flavoprotein</keyword>
<evidence type="ECO:0000256" key="6">
    <source>
        <dbReference type="ARBA" id="ARBA00022630"/>
    </source>
</evidence>
<evidence type="ECO:0000256" key="2">
    <source>
        <dbReference type="ARBA" id="ARBA00004924"/>
    </source>
</evidence>
<evidence type="ECO:0000256" key="3">
    <source>
        <dbReference type="ARBA" id="ARBA00007588"/>
    </source>
</evidence>
<organism evidence="16 17">
    <name type="scientific">Pseudonocardia xishanensis</name>
    <dbReference type="NCBI Taxonomy" id="630995"/>
    <lineage>
        <taxon>Bacteria</taxon>
        <taxon>Bacillati</taxon>
        <taxon>Actinomycetota</taxon>
        <taxon>Actinomycetes</taxon>
        <taxon>Pseudonocardiales</taxon>
        <taxon>Pseudonocardiaceae</taxon>
        <taxon>Pseudonocardia</taxon>
    </lineage>
</organism>
<evidence type="ECO:0000256" key="7">
    <source>
        <dbReference type="ARBA" id="ARBA00022827"/>
    </source>
</evidence>
<evidence type="ECO:0000256" key="12">
    <source>
        <dbReference type="ARBA" id="ARBA00031158"/>
    </source>
</evidence>
<dbReference type="Gene3D" id="3.50.50.60">
    <property type="entry name" value="FAD/NAD(P)-binding domain"/>
    <property type="match status" value="1"/>
</dbReference>
<keyword evidence="7" id="KW-0274">FAD</keyword>
<evidence type="ECO:0000256" key="10">
    <source>
        <dbReference type="ARBA" id="ARBA00023033"/>
    </source>
</evidence>
<comment type="cofactor">
    <cofactor evidence="1">
        <name>FAD</name>
        <dbReference type="ChEBI" id="CHEBI:57692"/>
    </cofactor>
</comment>
<accession>A0ABP8S0Z4</accession>
<evidence type="ECO:0000256" key="1">
    <source>
        <dbReference type="ARBA" id="ARBA00001974"/>
    </source>
</evidence>
<dbReference type="PANTHER" id="PTHR42802">
    <property type="entry name" value="MONOOXYGENASE"/>
    <property type="match status" value="1"/>
</dbReference>
<dbReference type="EC" id="1.14.13.59" evidence="4"/>
<dbReference type="EMBL" id="BAABGT010000089">
    <property type="protein sequence ID" value="GAA4555019.1"/>
    <property type="molecule type" value="Genomic_DNA"/>
</dbReference>
<evidence type="ECO:0000256" key="14">
    <source>
        <dbReference type="ARBA" id="ARBA00032738"/>
    </source>
</evidence>
<reference evidence="17" key="1">
    <citation type="journal article" date="2019" name="Int. J. Syst. Evol. Microbiol.">
        <title>The Global Catalogue of Microorganisms (GCM) 10K type strain sequencing project: providing services to taxonomists for standard genome sequencing and annotation.</title>
        <authorList>
            <consortium name="The Broad Institute Genomics Platform"/>
            <consortium name="The Broad Institute Genome Sequencing Center for Infectious Disease"/>
            <person name="Wu L."/>
            <person name="Ma J."/>
        </authorList>
    </citation>
    <scope>NUCLEOTIDE SEQUENCE [LARGE SCALE GENOMIC DNA]</scope>
    <source>
        <strain evidence="17">JCM 17906</strain>
    </source>
</reference>
<evidence type="ECO:0000256" key="11">
    <source>
        <dbReference type="ARBA" id="ARBA00029939"/>
    </source>
</evidence>
<dbReference type="Proteomes" id="UP001501598">
    <property type="component" value="Unassembled WGS sequence"/>
</dbReference>
<comment type="pathway">
    <text evidence="2">Siderophore biosynthesis.</text>
</comment>
<dbReference type="Pfam" id="PF13434">
    <property type="entry name" value="Lys_Orn_oxgnase"/>
    <property type="match status" value="1"/>
</dbReference>
<keyword evidence="10" id="KW-0503">Monooxygenase</keyword>
<gene>
    <name evidence="16" type="ORF">GCM10023175_54530</name>
</gene>
<dbReference type="PANTHER" id="PTHR42802:SF1">
    <property type="entry name" value="L-ORNITHINE N(5)-MONOOXYGENASE"/>
    <property type="match status" value="1"/>
</dbReference>
<evidence type="ECO:0000256" key="5">
    <source>
        <dbReference type="ARBA" id="ARBA00016406"/>
    </source>
</evidence>
<proteinExistence type="inferred from homology"/>
<evidence type="ECO:0000256" key="4">
    <source>
        <dbReference type="ARBA" id="ARBA00013076"/>
    </source>
</evidence>
<name>A0ABP8S0Z4_9PSEU</name>
<evidence type="ECO:0000256" key="15">
    <source>
        <dbReference type="ARBA" id="ARBA00048407"/>
    </source>
</evidence>
<evidence type="ECO:0000313" key="16">
    <source>
        <dbReference type="EMBL" id="GAA4555019.1"/>
    </source>
</evidence>
<evidence type="ECO:0000256" key="9">
    <source>
        <dbReference type="ARBA" id="ARBA00023002"/>
    </source>
</evidence>
<evidence type="ECO:0000256" key="8">
    <source>
        <dbReference type="ARBA" id="ARBA00022857"/>
    </source>
</evidence>
<comment type="caution">
    <text evidence="16">The sequence shown here is derived from an EMBL/GenBank/DDBJ whole genome shotgun (WGS) entry which is preliminary data.</text>
</comment>
<dbReference type="SUPFAM" id="SSF51905">
    <property type="entry name" value="FAD/NAD(P)-binding domain"/>
    <property type="match status" value="2"/>
</dbReference>
<dbReference type="InterPro" id="IPR025700">
    <property type="entry name" value="Lys/Orn_oxygenase"/>
</dbReference>